<evidence type="ECO:0000313" key="2">
    <source>
        <dbReference type="EMBL" id="GJU04349.1"/>
    </source>
</evidence>
<dbReference type="EMBL" id="BQNB010021239">
    <property type="protein sequence ID" value="GJU04349.1"/>
    <property type="molecule type" value="Genomic_DNA"/>
</dbReference>
<sequence length="572" mass="65093">MAEAGFGTYWDGSDRLIPDKGDLRDYYIEILSDIDFLGPAPSYVLIRDPVRRLCHRMIAYSISNRGQTPEKVTSVDLFYLCSMDRGTANIPHLLTQYLFRHAEGRKSGARLLGGHFIGRLAMQFRLVSDEGLRGLQRQHAAMAGAHEAKEAGLAADKGAQEIPAPTPAHGTPPPPPAPQPRTMTQRIKRIEEEIRDLRHDVIGLQGVIESFNTEQTRVSTWLISCMTQFMDASGHTYQAFDSTLISSSRMPYQRRVRPRTSDACTPHPLILMLSLTLNLFHLLLLSFCGSVLIKTGRHVLNSSGHAEALVNTLLAQELILENYHEQNIRKFSCAGDVVDFRTWPDISLETTMISTMDLDGGTCSTGDPHETMILGSPFLATIHALINVFHREISLGLGEDRFLFDMNGYVHHPPNPVKKVCMAKTIQEEESYNLLEIGEDLFSYDSSLCLKFEKYNHLYDIDECDKDTFVCDDYMHEKFEQVCDRPLESWYEDRFEEEEKRKCSMDGAHYDPHKLCVDTYKVRRYSFGDMENFVCVKKKEKKELPISRVNGSRFKGMIRNDMDTTGRVQRKA</sequence>
<dbReference type="Proteomes" id="UP001151760">
    <property type="component" value="Unassembled WGS sequence"/>
</dbReference>
<reference evidence="2" key="1">
    <citation type="journal article" date="2022" name="Int. J. Mol. Sci.">
        <title>Draft Genome of Tanacetum Coccineum: Genomic Comparison of Closely Related Tanacetum-Family Plants.</title>
        <authorList>
            <person name="Yamashiro T."/>
            <person name="Shiraishi A."/>
            <person name="Nakayama K."/>
            <person name="Satake H."/>
        </authorList>
    </citation>
    <scope>NUCLEOTIDE SEQUENCE</scope>
</reference>
<organism evidence="2 3">
    <name type="scientific">Tanacetum coccineum</name>
    <dbReference type="NCBI Taxonomy" id="301880"/>
    <lineage>
        <taxon>Eukaryota</taxon>
        <taxon>Viridiplantae</taxon>
        <taxon>Streptophyta</taxon>
        <taxon>Embryophyta</taxon>
        <taxon>Tracheophyta</taxon>
        <taxon>Spermatophyta</taxon>
        <taxon>Magnoliopsida</taxon>
        <taxon>eudicotyledons</taxon>
        <taxon>Gunneridae</taxon>
        <taxon>Pentapetalae</taxon>
        <taxon>asterids</taxon>
        <taxon>campanulids</taxon>
        <taxon>Asterales</taxon>
        <taxon>Asteraceae</taxon>
        <taxon>Asteroideae</taxon>
        <taxon>Anthemideae</taxon>
        <taxon>Anthemidinae</taxon>
        <taxon>Tanacetum</taxon>
    </lineage>
</organism>
<gene>
    <name evidence="2" type="ORF">Tco_1114687</name>
</gene>
<evidence type="ECO:0000313" key="3">
    <source>
        <dbReference type="Proteomes" id="UP001151760"/>
    </source>
</evidence>
<name>A0ABQ5IZG5_9ASTR</name>
<accession>A0ABQ5IZG5</accession>
<keyword evidence="3" id="KW-1185">Reference proteome</keyword>
<feature type="region of interest" description="Disordered" evidence="1">
    <location>
        <begin position="160"/>
        <end position="182"/>
    </location>
</feature>
<proteinExistence type="predicted"/>
<evidence type="ECO:0000256" key="1">
    <source>
        <dbReference type="SAM" id="MobiDB-lite"/>
    </source>
</evidence>
<feature type="compositionally biased region" description="Pro residues" evidence="1">
    <location>
        <begin position="164"/>
        <end position="179"/>
    </location>
</feature>
<reference evidence="2" key="2">
    <citation type="submission" date="2022-01" db="EMBL/GenBank/DDBJ databases">
        <authorList>
            <person name="Yamashiro T."/>
            <person name="Shiraishi A."/>
            <person name="Satake H."/>
            <person name="Nakayama K."/>
        </authorList>
    </citation>
    <scope>NUCLEOTIDE SEQUENCE</scope>
</reference>
<comment type="caution">
    <text evidence="2">The sequence shown here is derived from an EMBL/GenBank/DDBJ whole genome shotgun (WGS) entry which is preliminary data.</text>
</comment>
<protein>
    <submittedName>
        <fullName evidence="2">Uncharacterized protein</fullName>
    </submittedName>
</protein>